<dbReference type="PANTHER" id="PTHR21248">
    <property type="entry name" value="CARDIOLIPIN SYNTHASE"/>
    <property type="match status" value="1"/>
</dbReference>
<dbReference type="PROSITE" id="PS50035">
    <property type="entry name" value="PLD"/>
    <property type="match status" value="2"/>
</dbReference>
<dbReference type="Gene3D" id="3.30.870.10">
    <property type="entry name" value="Endonuclease Chain A"/>
    <property type="match status" value="2"/>
</dbReference>
<feature type="signal peptide" evidence="1">
    <location>
        <begin position="1"/>
        <end position="25"/>
    </location>
</feature>
<feature type="chain" id="PRO_5045980465" evidence="1">
    <location>
        <begin position="26"/>
        <end position="526"/>
    </location>
</feature>
<dbReference type="CDD" id="cd09111">
    <property type="entry name" value="PLDc_ymdC_like_1"/>
    <property type="match status" value="1"/>
</dbReference>
<evidence type="ECO:0000313" key="4">
    <source>
        <dbReference type="Proteomes" id="UP000838100"/>
    </source>
</evidence>
<dbReference type="SUPFAM" id="SSF56024">
    <property type="entry name" value="Phospholipase D/nuclease"/>
    <property type="match status" value="2"/>
</dbReference>
<dbReference type="PROSITE" id="PS51257">
    <property type="entry name" value="PROKAR_LIPOPROTEIN"/>
    <property type="match status" value="1"/>
</dbReference>
<dbReference type="InterPro" id="IPR025202">
    <property type="entry name" value="PLD-like_dom"/>
</dbReference>
<accession>A0ABN8EHW6</accession>
<dbReference type="PANTHER" id="PTHR21248:SF12">
    <property type="entry name" value="CARDIOLIPIN SYNTHASE C"/>
    <property type="match status" value="1"/>
</dbReference>
<evidence type="ECO:0000259" key="2">
    <source>
        <dbReference type="PROSITE" id="PS50035"/>
    </source>
</evidence>
<organism evidence="3 4">
    <name type="scientific">Sinobacterium norvegicum</name>
    <dbReference type="NCBI Taxonomy" id="1641715"/>
    <lineage>
        <taxon>Bacteria</taxon>
        <taxon>Pseudomonadati</taxon>
        <taxon>Pseudomonadota</taxon>
        <taxon>Gammaproteobacteria</taxon>
        <taxon>Cellvibrionales</taxon>
        <taxon>Spongiibacteraceae</taxon>
        <taxon>Sinobacterium</taxon>
    </lineage>
</organism>
<dbReference type="Proteomes" id="UP000838100">
    <property type="component" value="Unassembled WGS sequence"/>
</dbReference>
<dbReference type="SMART" id="SM00155">
    <property type="entry name" value="PLDc"/>
    <property type="match status" value="2"/>
</dbReference>
<feature type="domain" description="PLD phosphodiesterase" evidence="2">
    <location>
        <begin position="168"/>
        <end position="195"/>
    </location>
</feature>
<keyword evidence="4" id="KW-1185">Reference proteome</keyword>
<evidence type="ECO:0000256" key="1">
    <source>
        <dbReference type="SAM" id="SignalP"/>
    </source>
</evidence>
<protein>
    <submittedName>
        <fullName evidence="3">Cardiolipin synthase C</fullName>
        <ecNumber evidence="3">2.7.8.-</ecNumber>
    </submittedName>
</protein>
<comment type="caution">
    <text evidence="3">The sequence shown here is derived from an EMBL/GenBank/DDBJ whole genome shotgun (WGS) entry which is preliminary data.</text>
</comment>
<dbReference type="EMBL" id="CAKLPX010000002">
    <property type="protein sequence ID" value="CAH0991952.1"/>
    <property type="molecule type" value="Genomic_DNA"/>
</dbReference>
<reference evidence="3" key="1">
    <citation type="submission" date="2021-12" db="EMBL/GenBank/DDBJ databases">
        <authorList>
            <person name="Rodrigo-Torres L."/>
            <person name="Arahal R. D."/>
            <person name="Lucena T."/>
        </authorList>
    </citation>
    <scope>NUCLEOTIDE SEQUENCE</scope>
    <source>
        <strain evidence="3">CECT 8267</strain>
    </source>
</reference>
<gene>
    <name evidence="3" type="primary">clsC</name>
    <name evidence="3" type="ORF">SIN8267_02067</name>
</gene>
<dbReference type="Pfam" id="PF13091">
    <property type="entry name" value="PLDc_2"/>
    <property type="match status" value="2"/>
</dbReference>
<dbReference type="GO" id="GO:0016740">
    <property type="term" value="F:transferase activity"/>
    <property type="evidence" value="ECO:0007669"/>
    <property type="project" value="UniProtKB-KW"/>
</dbReference>
<dbReference type="EC" id="2.7.8.-" evidence="3"/>
<keyword evidence="3" id="KW-0808">Transferase</keyword>
<keyword evidence="1" id="KW-0732">Signal</keyword>
<dbReference type="InterPro" id="IPR001736">
    <property type="entry name" value="PLipase_D/transphosphatidylase"/>
</dbReference>
<evidence type="ECO:0000313" key="3">
    <source>
        <dbReference type="EMBL" id="CAH0991952.1"/>
    </source>
</evidence>
<proteinExistence type="predicted"/>
<dbReference type="CDD" id="cd09113">
    <property type="entry name" value="PLDc_ymdC_like_2"/>
    <property type="match status" value="1"/>
</dbReference>
<name>A0ABN8EHW6_9GAMM</name>
<dbReference type="RefSeq" id="WP_237444651.1">
    <property type="nucleotide sequence ID" value="NZ_CAKLPX010000002.1"/>
</dbReference>
<sequence length="526" mass="58902">MKILNHSFALILLSFSLLSSGCASLPSNIQPPSRVVDYHVDGGVEQRIEEQRLQDGGGVSESGVHLLDSGMDAFVARIVLAKMAEQSLDVQYYLYHSDLSGGLLTVALWQAAERGVRVRILLDDMDMSGKDRNLAILTLHPNIEIRLFNPFMRGKSRTGQLVTGFGSVTRRMHNKAMIADNKLAIIGGRNVGDEYFQADPNLEFGDLDIAITEPAALSVAESFQLYWQSDLSYPAELLANVSVDDSDLKRAELEIEAFAAKNIDSAYVQASMNSDILVQAKLGKMRWYWSQVDILYDAPEKIQLSRDKTEFHLSTQLAPVIEAVDDEMVVISPYFVPGKSGVAFFQQLRDRGVTVKILTNSLASNDVSIVHSGYSRYRKDLLKMGVELYEIEVNAIANVEKKKKKEKKEKKSRMFSGSKSSLHAKFFIIDRETSFIGSLNLDPRSVVENTEIGAVIESKPMAEELVSEFNRNINTIAYKLVLVDGDIQWQQHNDGDVVTFDQEPDTSWWQRFSVGFMRVLPVESQL</sequence>
<feature type="domain" description="PLD phosphodiesterase" evidence="2">
    <location>
        <begin position="418"/>
        <end position="445"/>
    </location>
</feature>